<dbReference type="Pfam" id="PF07005">
    <property type="entry name" value="SBD_N"/>
    <property type="match status" value="1"/>
</dbReference>
<organism evidence="2 3">
    <name type="scientific">Stratiformator vulcanicus</name>
    <dbReference type="NCBI Taxonomy" id="2527980"/>
    <lineage>
        <taxon>Bacteria</taxon>
        <taxon>Pseudomonadati</taxon>
        <taxon>Planctomycetota</taxon>
        <taxon>Planctomycetia</taxon>
        <taxon>Planctomycetales</taxon>
        <taxon>Planctomycetaceae</taxon>
        <taxon>Stratiformator</taxon>
    </lineage>
</organism>
<feature type="domain" description="Four-carbon acid sugar kinase N-terminal" evidence="1">
    <location>
        <begin position="6"/>
        <end position="155"/>
    </location>
</feature>
<name>A0A517R1E7_9PLAN</name>
<dbReference type="Gene3D" id="3.40.980.20">
    <property type="entry name" value="Four-carbon acid sugar kinase, nucleotide binding domain"/>
    <property type="match status" value="1"/>
</dbReference>
<dbReference type="Proteomes" id="UP000317318">
    <property type="component" value="Chromosome"/>
</dbReference>
<dbReference type="InterPro" id="IPR042213">
    <property type="entry name" value="NBD_C_sf"/>
</dbReference>
<protein>
    <recommendedName>
        <fullName evidence="1">Four-carbon acid sugar kinase N-terminal domain-containing protein</fullName>
    </recommendedName>
</protein>
<sequence>MSVRHVIIADDLSGAAEISGVASKKGYRSTLTTRLGGFSGEPILSIDTDSRSDAAASAAHKIRVISSNLRQTGFPLLFKKTDSVLRGNVHSEIDALLQDSPYTRCVLIPANPSKRRTIVDGHYFVEGVPLEQTAFARDPEYPRKTSDVAELVGGKVVLVDPEDVWPEQGIIIPRNLTVDDLSRWVRRIDDRTLPAGGADFFDAFLPAPMDPKSVQLSEQLTPCRQLFVCGSLAAWESREADCITHGVPLVPMPTDLFEGRSKNELDDLREWQDTVVQTLKQDDCLVGICRRMPPQKRSPRDLQRLLAHAVASIAMQVGGLRLLLEGGATAAAVMKELDYTDLQVDQVLPEGLVEFLPKRSSLHRPADERPLRLIIKPGSYTWPEIVWKDATGVAGNLT</sequence>
<dbReference type="Gene3D" id="3.40.50.10840">
    <property type="entry name" value="Putative sugar-binding, N-terminal domain"/>
    <property type="match status" value="1"/>
</dbReference>
<dbReference type="RefSeq" id="WP_310821326.1">
    <property type="nucleotide sequence ID" value="NZ_CP036268.1"/>
</dbReference>
<evidence type="ECO:0000313" key="2">
    <source>
        <dbReference type="EMBL" id="QDT37707.1"/>
    </source>
</evidence>
<proteinExistence type="predicted"/>
<reference evidence="2 3" key="1">
    <citation type="submission" date="2019-02" db="EMBL/GenBank/DDBJ databases">
        <title>Deep-cultivation of Planctomycetes and their phenomic and genomic characterization uncovers novel biology.</title>
        <authorList>
            <person name="Wiegand S."/>
            <person name="Jogler M."/>
            <person name="Boedeker C."/>
            <person name="Pinto D."/>
            <person name="Vollmers J."/>
            <person name="Rivas-Marin E."/>
            <person name="Kohn T."/>
            <person name="Peeters S.H."/>
            <person name="Heuer A."/>
            <person name="Rast P."/>
            <person name="Oberbeckmann S."/>
            <person name="Bunk B."/>
            <person name="Jeske O."/>
            <person name="Meyerdierks A."/>
            <person name="Storesund J.E."/>
            <person name="Kallscheuer N."/>
            <person name="Luecker S."/>
            <person name="Lage O.M."/>
            <person name="Pohl T."/>
            <person name="Merkel B.J."/>
            <person name="Hornburger P."/>
            <person name="Mueller R.-W."/>
            <person name="Bruemmer F."/>
            <person name="Labrenz M."/>
            <person name="Spormann A.M."/>
            <person name="Op den Camp H."/>
            <person name="Overmann J."/>
            <person name="Amann R."/>
            <person name="Jetten M.S.M."/>
            <person name="Mascher T."/>
            <person name="Medema M.H."/>
            <person name="Devos D.P."/>
            <person name="Kaster A.-K."/>
            <person name="Ovreas L."/>
            <person name="Rohde M."/>
            <person name="Galperin M.Y."/>
            <person name="Jogler C."/>
        </authorList>
    </citation>
    <scope>NUCLEOTIDE SEQUENCE [LARGE SCALE GENOMIC DNA]</scope>
    <source>
        <strain evidence="2 3">Pan189</strain>
    </source>
</reference>
<gene>
    <name evidence="2" type="ORF">Pan189_20890</name>
</gene>
<dbReference type="InterPro" id="IPR037051">
    <property type="entry name" value="4-carb_acid_sugar_kinase_N_sf"/>
</dbReference>
<dbReference type="EMBL" id="CP036268">
    <property type="protein sequence ID" value="QDT37707.1"/>
    <property type="molecule type" value="Genomic_DNA"/>
</dbReference>
<accession>A0A517R1E7</accession>
<dbReference type="AlphaFoldDB" id="A0A517R1E7"/>
<evidence type="ECO:0000313" key="3">
    <source>
        <dbReference type="Proteomes" id="UP000317318"/>
    </source>
</evidence>
<dbReference type="InterPro" id="IPR010737">
    <property type="entry name" value="4-carb_acid_sugar_kinase_N"/>
</dbReference>
<keyword evidence="3" id="KW-1185">Reference proteome</keyword>
<dbReference type="KEGG" id="svp:Pan189_20890"/>
<evidence type="ECO:0000259" key="1">
    <source>
        <dbReference type="Pfam" id="PF07005"/>
    </source>
</evidence>
<dbReference type="SUPFAM" id="SSF142764">
    <property type="entry name" value="YgbK-like"/>
    <property type="match status" value="1"/>
</dbReference>